<keyword evidence="6" id="KW-1185">Reference proteome</keyword>
<evidence type="ECO:0000313" key="6">
    <source>
        <dbReference type="Proteomes" id="UP000265325"/>
    </source>
</evidence>
<dbReference type="OrthoDB" id="2676146at2"/>
<feature type="transmembrane region" description="Helical" evidence="2">
    <location>
        <begin position="384"/>
        <end position="406"/>
    </location>
</feature>
<name>A0A2P2GIZ8_STREW</name>
<feature type="compositionally biased region" description="Pro residues" evidence="1">
    <location>
        <begin position="319"/>
        <end position="340"/>
    </location>
</feature>
<dbReference type="Proteomes" id="UP000265325">
    <property type="component" value="Unassembled WGS sequence"/>
</dbReference>
<dbReference type="InterPro" id="IPR023849">
    <property type="entry name" value="TQXA_dom"/>
</dbReference>
<dbReference type="NCBIfam" id="TIGR03934">
    <property type="entry name" value="TQXA_dom"/>
    <property type="match status" value="1"/>
</dbReference>
<feature type="signal peptide" evidence="3">
    <location>
        <begin position="1"/>
        <end position="26"/>
    </location>
</feature>
<dbReference type="EMBL" id="LAQS01000038">
    <property type="protein sequence ID" value="KKZ71496.1"/>
    <property type="molecule type" value="Genomic_DNA"/>
</dbReference>
<evidence type="ECO:0000256" key="2">
    <source>
        <dbReference type="SAM" id="Phobius"/>
    </source>
</evidence>
<keyword evidence="2" id="KW-1133">Transmembrane helix</keyword>
<keyword evidence="3" id="KW-0732">Signal</keyword>
<dbReference type="RefSeq" id="WP_046909918.1">
    <property type="nucleotide sequence ID" value="NZ_BAAAXG010000026.1"/>
</dbReference>
<gene>
    <name evidence="5" type="ORF">VO63_23460</name>
</gene>
<evidence type="ECO:0000259" key="4">
    <source>
        <dbReference type="Pfam" id="PF08341"/>
    </source>
</evidence>
<dbReference type="InterPro" id="IPR013552">
    <property type="entry name" value="Thioester_dom"/>
</dbReference>
<proteinExistence type="predicted"/>
<keyword evidence="2" id="KW-0812">Transmembrane</keyword>
<comment type="caution">
    <text evidence="5">The sequence shown here is derived from an EMBL/GenBank/DDBJ whole genome shotgun (WGS) entry which is preliminary data.</text>
</comment>
<accession>A0A2P2GIZ8</accession>
<reference evidence="5 6" key="1">
    <citation type="submission" date="2015-05" db="EMBL/GenBank/DDBJ databases">
        <title>Draft Genome assembly of Streptomyces showdoensis.</title>
        <authorList>
            <person name="Thapa K.K."/>
            <person name="Metsa-Ketela M."/>
        </authorList>
    </citation>
    <scope>NUCLEOTIDE SEQUENCE [LARGE SCALE GENOMIC DNA]</scope>
    <source>
        <strain evidence="5 6">ATCC 15227</strain>
    </source>
</reference>
<dbReference type="AlphaFoldDB" id="A0A2P2GIZ8"/>
<sequence length="417" mass="41793">MRRKHRSLAAIGALASGLLMSGPAVAETGAGDSDDGVLVVAEDTIPEFDYIAHVTEPEGEDDGLPGGLIKVTTRDGDTLFAYCLDVRTALRKGAAYRQADRSEVPTLKDNPDAAKVDWVLQHGYPWLSEAELGKLIGRTVSKKAAAGGTQAAIWRLTNHVKAVPWDPAGAALADYLVAHAVDATEPAPSLVLDPGTVTGPAGSVLGPLTIGTTGDQVGASLDPAAVAAGVTLTDRGGKVVSDAEGRLAQSARDGESLFVKAPAGARPGTATVSAMSFVPVPVGRKLVGEGSQALALMTGDRVPFLAHATVGWTGGASPSPTPTADPGGSPSPTPSVPPSASPTAPGSPGVPTSPDPSGSTGPAPAPSGGADGGTELASTGSSRAALGFVLVAAGGLCVIGALVVLVHEWRRRCRTMD</sequence>
<keyword evidence="2" id="KW-0472">Membrane</keyword>
<protein>
    <recommendedName>
        <fullName evidence="4">Thioester domain-containing protein</fullName>
    </recommendedName>
</protein>
<evidence type="ECO:0000256" key="1">
    <source>
        <dbReference type="SAM" id="MobiDB-lite"/>
    </source>
</evidence>
<dbReference type="Pfam" id="PF08341">
    <property type="entry name" value="TED"/>
    <property type="match status" value="1"/>
</dbReference>
<feature type="region of interest" description="Disordered" evidence="1">
    <location>
        <begin position="313"/>
        <end position="378"/>
    </location>
</feature>
<feature type="domain" description="Thioester" evidence="4">
    <location>
        <begin position="81"/>
        <end position="180"/>
    </location>
</feature>
<evidence type="ECO:0000313" key="5">
    <source>
        <dbReference type="EMBL" id="KKZ71496.1"/>
    </source>
</evidence>
<evidence type="ECO:0000256" key="3">
    <source>
        <dbReference type="SAM" id="SignalP"/>
    </source>
</evidence>
<organism evidence="5 6">
    <name type="scientific">Streptomyces showdoensis</name>
    <dbReference type="NCBI Taxonomy" id="68268"/>
    <lineage>
        <taxon>Bacteria</taxon>
        <taxon>Bacillati</taxon>
        <taxon>Actinomycetota</taxon>
        <taxon>Actinomycetes</taxon>
        <taxon>Kitasatosporales</taxon>
        <taxon>Streptomycetaceae</taxon>
        <taxon>Streptomyces</taxon>
    </lineage>
</organism>
<feature type="chain" id="PRO_5015130092" description="Thioester domain-containing protein" evidence="3">
    <location>
        <begin position="27"/>
        <end position="417"/>
    </location>
</feature>
<feature type="compositionally biased region" description="Low complexity" evidence="1">
    <location>
        <begin position="341"/>
        <end position="368"/>
    </location>
</feature>